<feature type="non-terminal residue" evidence="1">
    <location>
        <position position="68"/>
    </location>
</feature>
<reference evidence="1" key="1">
    <citation type="journal article" date="2014" name="PLoS Negl. Trop. Dis.">
        <title>An updated insight into the Sialotranscriptome of Triatoma infestans: developmental stage and geographic variations.</title>
        <authorList>
            <person name="Schwarz A."/>
            <person name="Medrano-Mercado N."/>
            <person name="Schaub G.A."/>
            <person name="Struchiner C.J."/>
            <person name="Bargues M.D."/>
            <person name="Levy M.Z."/>
            <person name="Ribeiro J.M."/>
        </authorList>
    </citation>
    <scope>NUCLEOTIDE SEQUENCE</scope>
    <source>
        <strain evidence="1">Chile</strain>
        <tissue evidence="1">Salivary glands</tissue>
    </source>
</reference>
<evidence type="ECO:0000313" key="1">
    <source>
        <dbReference type="EMBL" id="JAC14801.1"/>
    </source>
</evidence>
<sequence>MTLRSVAGTLSCCLLTGPRKAATGAPAVVGGSISCLGCIRRNCSLRLYLATPAYLAMLSNSKEQPAPS</sequence>
<protein>
    <submittedName>
        <fullName evidence="1">Putative secreted protein</fullName>
    </submittedName>
</protein>
<proteinExistence type="evidence at transcript level"/>
<name>A0A023F1B0_TRIIF</name>
<dbReference type="EMBL" id="GBBI01003911">
    <property type="protein sequence ID" value="JAC14801.1"/>
    <property type="molecule type" value="mRNA"/>
</dbReference>
<organism evidence="1">
    <name type="scientific">Triatoma infestans</name>
    <name type="common">Assassin bug</name>
    <dbReference type="NCBI Taxonomy" id="30076"/>
    <lineage>
        <taxon>Eukaryota</taxon>
        <taxon>Metazoa</taxon>
        <taxon>Ecdysozoa</taxon>
        <taxon>Arthropoda</taxon>
        <taxon>Hexapoda</taxon>
        <taxon>Insecta</taxon>
        <taxon>Pterygota</taxon>
        <taxon>Neoptera</taxon>
        <taxon>Paraneoptera</taxon>
        <taxon>Hemiptera</taxon>
        <taxon>Heteroptera</taxon>
        <taxon>Panheteroptera</taxon>
        <taxon>Cimicomorpha</taxon>
        <taxon>Reduviidae</taxon>
        <taxon>Triatominae</taxon>
        <taxon>Triatoma</taxon>
    </lineage>
</organism>
<dbReference type="AlphaFoldDB" id="A0A023F1B0"/>
<dbReference type="PROSITE" id="PS51257">
    <property type="entry name" value="PROKAR_LIPOPROTEIN"/>
    <property type="match status" value="1"/>
</dbReference>
<accession>A0A023F1B0</accession>